<comment type="caution">
    <text evidence="3">The sequence shown here is derived from an EMBL/GenBank/DDBJ whole genome shotgun (WGS) entry which is preliminary data.</text>
</comment>
<keyword evidence="4" id="KW-1185">Reference proteome</keyword>
<protein>
    <recommendedName>
        <fullName evidence="2">Retrotransposon gag domain-containing protein</fullName>
    </recommendedName>
</protein>
<dbReference type="AlphaFoldDB" id="A0AA38SXX4"/>
<organism evidence="3 4">
    <name type="scientific">Centaurea solstitialis</name>
    <name type="common">yellow star-thistle</name>
    <dbReference type="NCBI Taxonomy" id="347529"/>
    <lineage>
        <taxon>Eukaryota</taxon>
        <taxon>Viridiplantae</taxon>
        <taxon>Streptophyta</taxon>
        <taxon>Embryophyta</taxon>
        <taxon>Tracheophyta</taxon>
        <taxon>Spermatophyta</taxon>
        <taxon>Magnoliopsida</taxon>
        <taxon>eudicotyledons</taxon>
        <taxon>Gunneridae</taxon>
        <taxon>Pentapetalae</taxon>
        <taxon>asterids</taxon>
        <taxon>campanulids</taxon>
        <taxon>Asterales</taxon>
        <taxon>Asteraceae</taxon>
        <taxon>Carduoideae</taxon>
        <taxon>Cardueae</taxon>
        <taxon>Centaureinae</taxon>
        <taxon>Centaurea</taxon>
    </lineage>
</organism>
<name>A0AA38SXX4_9ASTR</name>
<accession>A0AA38SXX4</accession>
<gene>
    <name evidence="3" type="ORF">OSB04_024488</name>
</gene>
<feature type="region of interest" description="Disordered" evidence="1">
    <location>
        <begin position="893"/>
        <end position="938"/>
    </location>
</feature>
<dbReference type="PANTHER" id="PTHR33223">
    <property type="entry name" value="CCHC-TYPE DOMAIN-CONTAINING PROTEIN"/>
    <property type="match status" value="1"/>
</dbReference>
<dbReference type="Pfam" id="PF03732">
    <property type="entry name" value="Retrotrans_gag"/>
    <property type="match status" value="2"/>
</dbReference>
<dbReference type="InterPro" id="IPR005162">
    <property type="entry name" value="Retrotrans_gag_dom"/>
</dbReference>
<feature type="region of interest" description="Disordered" evidence="1">
    <location>
        <begin position="192"/>
        <end position="213"/>
    </location>
</feature>
<proteinExistence type="predicted"/>
<dbReference type="CDD" id="cd00303">
    <property type="entry name" value="retropepsin_like"/>
    <property type="match status" value="1"/>
</dbReference>
<dbReference type="InterPro" id="IPR021109">
    <property type="entry name" value="Peptidase_aspartic_dom_sf"/>
</dbReference>
<reference evidence="3" key="1">
    <citation type="submission" date="2023-03" db="EMBL/GenBank/DDBJ databases">
        <title>Chromosome-scale reference genome and RAD-based genetic map of yellow starthistle (Centaurea solstitialis) reveal putative structural variation and QTLs associated with invader traits.</title>
        <authorList>
            <person name="Reatini B."/>
            <person name="Cang F.A."/>
            <person name="Jiang Q."/>
            <person name="Mckibben M.T.W."/>
            <person name="Barker M.S."/>
            <person name="Rieseberg L.H."/>
            <person name="Dlugosch K.M."/>
        </authorList>
    </citation>
    <scope>NUCLEOTIDE SEQUENCE</scope>
    <source>
        <strain evidence="3">CAN-66</strain>
        <tissue evidence="3">Leaf</tissue>
    </source>
</reference>
<dbReference type="Proteomes" id="UP001172457">
    <property type="component" value="Chromosome 6"/>
</dbReference>
<evidence type="ECO:0000313" key="4">
    <source>
        <dbReference type="Proteomes" id="UP001172457"/>
    </source>
</evidence>
<evidence type="ECO:0000256" key="1">
    <source>
        <dbReference type="SAM" id="MobiDB-lite"/>
    </source>
</evidence>
<evidence type="ECO:0000259" key="2">
    <source>
        <dbReference type="Pfam" id="PF03732"/>
    </source>
</evidence>
<feature type="domain" description="Retrotransposon gag" evidence="2">
    <location>
        <begin position="450"/>
        <end position="543"/>
    </location>
</feature>
<feature type="domain" description="Retrotransposon gag" evidence="2">
    <location>
        <begin position="6"/>
        <end position="82"/>
    </location>
</feature>
<dbReference type="EMBL" id="JARYMX010000006">
    <property type="protein sequence ID" value="KAJ9544781.1"/>
    <property type="molecule type" value="Genomic_DNA"/>
</dbReference>
<dbReference type="Gene3D" id="2.40.70.10">
    <property type="entry name" value="Acid Proteases"/>
    <property type="match status" value="2"/>
</dbReference>
<feature type="compositionally biased region" description="Basic residues" evidence="1">
    <location>
        <begin position="922"/>
        <end position="938"/>
    </location>
</feature>
<evidence type="ECO:0000313" key="3">
    <source>
        <dbReference type="EMBL" id="KAJ9544781.1"/>
    </source>
</evidence>
<sequence length="938" mass="106710">MGRASFKPNSLITWKVLTEKFLQKYFPPTRNVKLRNDIILFRQEEDETVSDVWERFKELSRHCPHHGIPHCIQLETFYNGLTNAAKLILDANAGGAFTSQTYNEGYQVLEKVANNNTDWSNPRELTPKINPTESDALKAMNAQLAALTKLVLNGNRQQVNSALATPQIPDICSYCDENHIFDFCPVSDHPIPPEPQKSAFKRKQTTEDTSNSVPKKVQFDLQNLLFPQRVKPKNVDDQFKKFLDIFKQLHINIPLVEALEQMPSYVKFLKDILNKKRRLGEFETVALTKECSALLTDKIPQKLKDPGSFTIPCSIGGKEVGHALCDLGASINLMPLSIFKKLGIGEARPTTDLEAIERKSTKTCDKVGKKCNLDPESEGLVEPFVEPERELRKKNKKKSKAGKVHPTALNFEMGEEAPMWNTRRTASTVPTQPIMKPNLEMEIKDAIRLRFFPFTLTGEAKAWLRSLEPSSITTWEDLRSKFLSGFFPPSKIEKLRAEIRLFRQEDEETISEAWERFKHLLNSCPSHELNKSDQVQTFYSGLNYSSAGGVFMYRTPTQVYNILEDMLIHNIDWKSDKGLHIPKMAEKISTDFDPSEELAAMKNKQVGCEECKGPHLTKDCPKKPRMTPEEVGRLSQTLSGRTQGELPTQTQVNPKVDASKTVLMVDEVTTKKAWTDIYTKKYVPSDSESEPNYAIDYDSEGITLSFEHLLLRDPIYLSDEEEEDSKQGGYAEFMIPKPNKEKEKAKEEDAELTYVAPTKHDPGSYSLPFFVSNKKMKIKKLTPTTYQYRRIYGYMTTPLGIAEAVPIRIGSFVYLTDFIVADLPKDTEIPIIFGRAFLHTAQVNVDMRNQVTTLGYGDKRISFNPNGEPVTHLHTSYVDPSQTFKEKANRQLLPHEQMKKTEDYPNSVMQKGEISLEEGTSKRGHRKKKGSSARRAKK</sequence>
<dbReference type="PANTHER" id="PTHR33223:SF11">
    <property type="entry name" value="ELEMENT PROTEIN, PUTATIVE-RELATED"/>
    <property type="match status" value="1"/>
</dbReference>